<feature type="binding site" evidence="12">
    <location>
        <position position="93"/>
    </location>
    <ligand>
        <name>Ca(2+)</name>
        <dbReference type="ChEBI" id="CHEBI:29108"/>
        <label>1</label>
    </ligand>
</feature>
<evidence type="ECO:0000256" key="12">
    <source>
        <dbReference type="PIRSR" id="PIRSR601621-2"/>
    </source>
</evidence>
<evidence type="ECO:0000256" key="4">
    <source>
        <dbReference type="ARBA" id="ARBA00022617"/>
    </source>
</evidence>
<dbReference type="InterPro" id="IPR019793">
    <property type="entry name" value="Peroxidases_heam-ligand_BS"/>
</dbReference>
<feature type="domain" description="Plant heme peroxidase family profile" evidence="16">
    <location>
        <begin position="69"/>
        <end position="315"/>
    </location>
</feature>
<dbReference type="EC" id="1.11.1.-" evidence="15"/>
<evidence type="ECO:0000256" key="8">
    <source>
        <dbReference type="ARBA" id="ARBA00023157"/>
    </source>
</evidence>
<dbReference type="STRING" id="5627.A0A1C7M0W8"/>
<comment type="similarity">
    <text evidence="1 15">Belongs to the peroxidase family. Ligninase subfamily.</text>
</comment>
<evidence type="ECO:0000256" key="7">
    <source>
        <dbReference type="ARBA" id="ARBA00023004"/>
    </source>
</evidence>
<dbReference type="PANTHER" id="PTHR47766:SF1">
    <property type="entry name" value="PROTEIN EFR3"/>
    <property type="match status" value="1"/>
</dbReference>
<dbReference type="GO" id="GO:0004601">
    <property type="term" value="F:peroxidase activity"/>
    <property type="evidence" value="ECO:0007669"/>
    <property type="project" value="UniProtKB-KW"/>
</dbReference>
<dbReference type="CDD" id="cd00692">
    <property type="entry name" value="ligninase"/>
    <property type="match status" value="1"/>
</dbReference>
<keyword evidence="9" id="KW-0325">Glycoprotein</keyword>
<organism evidence="17 18">
    <name type="scientific">Grifola frondosa</name>
    <name type="common">Maitake</name>
    <name type="synonym">Polyporus frondosus</name>
    <dbReference type="NCBI Taxonomy" id="5627"/>
    <lineage>
        <taxon>Eukaryota</taxon>
        <taxon>Fungi</taxon>
        <taxon>Dikarya</taxon>
        <taxon>Basidiomycota</taxon>
        <taxon>Agaricomycotina</taxon>
        <taxon>Agaricomycetes</taxon>
        <taxon>Polyporales</taxon>
        <taxon>Grifolaceae</taxon>
        <taxon>Grifola</taxon>
    </lineage>
</organism>
<feature type="binding site" evidence="12">
    <location>
        <position position="227"/>
    </location>
    <ligand>
        <name>Ca(2+)</name>
        <dbReference type="ChEBI" id="CHEBI:29108"/>
        <label>2</label>
    </ligand>
</feature>
<dbReference type="Pfam" id="PF11895">
    <property type="entry name" value="Peroxidase_ext"/>
    <property type="match status" value="1"/>
</dbReference>
<evidence type="ECO:0000259" key="16">
    <source>
        <dbReference type="PROSITE" id="PS50873"/>
    </source>
</evidence>
<dbReference type="GO" id="GO:0072659">
    <property type="term" value="P:protein localization to plasma membrane"/>
    <property type="evidence" value="ECO:0007669"/>
    <property type="project" value="InterPro"/>
</dbReference>
<dbReference type="GO" id="GO:0006979">
    <property type="term" value="P:response to oxidative stress"/>
    <property type="evidence" value="ECO:0007669"/>
    <property type="project" value="InterPro"/>
</dbReference>
<evidence type="ECO:0000256" key="5">
    <source>
        <dbReference type="ARBA" id="ARBA00022723"/>
    </source>
</evidence>
<dbReference type="InterPro" id="IPR039786">
    <property type="entry name" value="EFR3"/>
</dbReference>
<feature type="binding site" evidence="12">
    <location>
        <position position="203"/>
    </location>
    <ligand>
        <name>Ca(2+)</name>
        <dbReference type="ChEBI" id="CHEBI:29108"/>
        <label>2</label>
    </ligand>
</feature>
<sequence>MSFKALASLLAVVAALQVANGALTRRVACPDGVHTATNAACCALFPIVDDLQANLFDGGECGEETHESLRLTFHDAIGFSTAINERGEFGGGGADGSIITFDTVETAFHANNGIDEIVDTQKPFIAKHNISAGDFIQLAGAVGFSNCAGAPQLEFLFGRPAAIAPSPDLLVPEPFDTITSILARFDDAGFTPEEVVALLSSHSVAAADHVDPTIPGTPFDSTFSSFDTQVFIEVQLRGTLFPGTGGNQGEVESPLRGEIRLQSDHDLARDSRTACEWQSFVGNQAKLQSAFKAAMAKLAVVGQDVSQMVDCSEVIPVPRAADQTAHLPAGFTQNDIERVRHGCIPRSSGQPWPGYLRRSGSPVLNTDSLLSFDKTYLTTHMHIPFTPNHIQLVSACYPPSAALLTSGPEYRPNSQELSRLTYYAANRPGKINKLSNELEKRIKIECRKAQAGNIRARASLLITLYIFKSLATECRRDMSLLSSSLVSSVNVTLSALSSDLEIAARAASVFTAWTTYTDGHLIGVDRHVTEDYLSCLQNFSRMGHIESDDHEVRNRCRLVGLAALMAAVNSEALYHSFTHFQSQVSVIMRALLAPLLQVEILVLEHEAAEIKEQPNSAILEEFRTRPALERRAASIHIHIDGDKGPSSGDVANTALRAMSSLLGHTNGAQSAVVLKASFDCLDGIGGWDKVEHCQWIAEKAAEWTQYNTAMQYPRDWWNAW</sequence>
<comment type="similarity">
    <text evidence="2">Belongs to the EFR3 family.</text>
</comment>
<feature type="disulfide bond" evidence="14">
    <location>
        <begin position="41"/>
        <end position="311"/>
    </location>
</feature>
<evidence type="ECO:0000256" key="6">
    <source>
        <dbReference type="ARBA" id="ARBA00023002"/>
    </source>
</evidence>
<feature type="binding site" evidence="12">
    <location>
        <position position="75"/>
    </location>
    <ligand>
        <name>Ca(2+)</name>
        <dbReference type="ChEBI" id="CHEBI:29108"/>
        <label>1</label>
    </ligand>
</feature>
<dbReference type="InterPro" id="IPR024589">
    <property type="entry name" value="Ligninase_C"/>
</dbReference>
<keyword evidence="7 12" id="KW-0408">Iron</keyword>
<dbReference type="GO" id="GO:0046872">
    <property type="term" value="F:metal ion binding"/>
    <property type="evidence" value="ECO:0007669"/>
    <property type="project" value="UniProtKB-UniRule"/>
</dbReference>
<name>A0A1C7M0W8_GRIFR</name>
<accession>A0A1C7M0W8</accession>
<dbReference type="Pfam" id="PF00141">
    <property type="entry name" value="peroxidase"/>
    <property type="match status" value="1"/>
</dbReference>
<feature type="binding site" description="axial binding residue" evidence="12">
    <location>
        <position position="202"/>
    </location>
    <ligand>
        <name>heme b</name>
        <dbReference type="ChEBI" id="CHEBI:60344"/>
    </ligand>
    <ligandPart>
        <name>Fe</name>
        <dbReference type="ChEBI" id="CHEBI:18248"/>
    </ligandPart>
</feature>
<dbReference type="InterPro" id="IPR019794">
    <property type="entry name" value="Peroxidases_AS"/>
</dbReference>
<dbReference type="AlphaFoldDB" id="A0A1C7M0W8"/>
<keyword evidence="8 14" id="KW-1015">Disulfide bond</keyword>
<dbReference type="PRINTS" id="PR00458">
    <property type="entry name" value="PEROXIDASE"/>
</dbReference>
<keyword evidence="10" id="KW-0439">Lignin degradation</keyword>
<dbReference type="EMBL" id="LUGG01000014">
    <property type="protein sequence ID" value="OBZ70087.1"/>
    <property type="molecule type" value="Genomic_DNA"/>
</dbReference>
<evidence type="ECO:0000256" key="14">
    <source>
        <dbReference type="PIRSR" id="PIRSR601621-4"/>
    </source>
</evidence>
<feature type="binding site" evidence="12">
    <location>
        <position position="222"/>
    </location>
    <ligand>
        <name>Ca(2+)</name>
        <dbReference type="ChEBI" id="CHEBI:29108"/>
        <label>2</label>
    </ligand>
</feature>
<keyword evidence="18" id="KW-1185">Reference proteome</keyword>
<comment type="cofactor">
    <cofactor evidence="12 15">
        <name>Ca(2+)</name>
        <dbReference type="ChEBI" id="CHEBI:29108"/>
    </cofactor>
    <text evidence="12 15">Binds 2 calcium ions per subunit.</text>
</comment>
<keyword evidence="6 15" id="KW-0560">Oxidoreductase</keyword>
<comment type="caution">
    <text evidence="17">The sequence shown here is derived from an EMBL/GenBank/DDBJ whole genome shotgun (WGS) entry which is preliminary data.</text>
</comment>
<proteinExistence type="inferred from homology"/>
<feature type="binding site" evidence="12">
    <location>
        <position position="97"/>
    </location>
    <ligand>
        <name>Ca(2+)</name>
        <dbReference type="ChEBI" id="CHEBI:29108"/>
        <label>1</label>
    </ligand>
</feature>
<evidence type="ECO:0000256" key="1">
    <source>
        <dbReference type="ARBA" id="ARBA00006089"/>
    </source>
</evidence>
<keyword evidence="3 15" id="KW-0575">Peroxidase</keyword>
<keyword evidence="15" id="KW-0732">Signal</keyword>
<feature type="active site" description="Proton acceptor" evidence="11">
    <location>
        <position position="74"/>
    </location>
</feature>
<feature type="disulfide bond" evidence="14">
    <location>
        <begin position="29"/>
        <end position="42"/>
    </location>
</feature>
<dbReference type="GO" id="GO:0020037">
    <property type="term" value="F:heme binding"/>
    <property type="evidence" value="ECO:0007669"/>
    <property type="project" value="UniProtKB-UniRule"/>
</dbReference>
<dbReference type="PANTHER" id="PTHR47766">
    <property type="entry name" value="PROTEIN EFR3"/>
    <property type="match status" value="1"/>
</dbReference>
<protein>
    <recommendedName>
        <fullName evidence="15">Peroxidase</fullName>
        <ecNumber evidence="15">1.11.1.-</ecNumber>
    </recommendedName>
</protein>
<reference evidence="17 18" key="1">
    <citation type="submission" date="2016-03" db="EMBL/GenBank/DDBJ databases">
        <title>Whole genome sequencing of Grifola frondosa 9006-11.</title>
        <authorList>
            <person name="Min B."/>
            <person name="Park H."/>
            <person name="Kim J.-G."/>
            <person name="Cho H."/>
            <person name="Oh Y.-L."/>
            <person name="Kong W.-S."/>
            <person name="Choi I.-G."/>
        </authorList>
    </citation>
    <scope>NUCLEOTIDE SEQUENCE [LARGE SCALE GENOMIC DNA]</scope>
    <source>
        <strain evidence="17 18">9006-11</strain>
    </source>
</reference>
<evidence type="ECO:0000256" key="2">
    <source>
        <dbReference type="ARBA" id="ARBA00010216"/>
    </source>
</evidence>
<dbReference type="InterPro" id="IPR002016">
    <property type="entry name" value="Haem_peroxidase"/>
</dbReference>
<evidence type="ECO:0000256" key="10">
    <source>
        <dbReference type="ARBA" id="ARBA00023185"/>
    </source>
</evidence>
<dbReference type="Pfam" id="PF21072">
    <property type="entry name" value="EFR3"/>
    <property type="match status" value="1"/>
</dbReference>
<feature type="site" description="Transition state stabilizer" evidence="13">
    <location>
        <position position="70"/>
    </location>
</feature>
<keyword evidence="4 12" id="KW-0349">Heme</keyword>
<dbReference type="PROSITE" id="PS00435">
    <property type="entry name" value="PEROXIDASE_1"/>
    <property type="match status" value="1"/>
</dbReference>
<feature type="binding site" evidence="12">
    <location>
        <position position="95"/>
    </location>
    <ligand>
        <name>Ca(2+)</name>
        <dbReference type="ChEBI" id="CHEBI:29108"/>
        <label>1</label>
    </ligand>
</feature>
<feature type="chain" id="PRO_5008810947" description="Peroxidase" evidence="15">
    <location>
        <begin position="22"/>
        <end position="720"/>
    </location>
</feature>
<dbReference type="OrthoDB" id="2113341at2759"/>
<dbReference type="PROSITE" id="PS50873">
    <property type="entry name" value="PEROXIDASE_4"/>
    <property type="match status" value="1"/>
</dbReference>
<dbReference type="PRINTS" id="PR00462">
    <property type="entry name" value="LIGNINASE"/>
</dbReference>
<evidence type="ECO:0000313" key="18">
    <source>
        <dbReference type="Proteomes" id="UP000092993"/>
    </source>
</evidence>
<dbReference type="InterPro" id="IPR049150">
    <property type="entry name" value="EFR3_HEAT-like_rpt"/>
</dbReference>
<evidence type="ECO:0000256" key="15">
    <source>
        <dbReference type="RuleBase" id="RU363051"/>
    </source>
</evidence>
<evidence type="ECO:0000256" key="3">
    <source>
        <dbReference type="ARBA" id="ARBA00022559"/>
    </source>
</evidence>
<keyword evidence="12 15" id="KW-0106">Calcium</keyword>
<evidence type="ECO:0000313" key="17">
    <source>
        <dbReference type="EMBL" id="OBZ70087.1"/>
    </source>
</evidence>
<dbReference type="InterPro" id="IPR010255">
    <property type="entry name" value="Haem_peroxidase_sf"/>
</dbReference>
<dbReference type="Gene3D" id="1.10.520.10">
    <property type="match status" value="1"/>
</dbReference>
<dbReference type="InterPro" id="IPR001621">
    <property type="entry name" value="Ligninase"/>
</dbReference>
<feature type="disulfide bond" evidence="14">
    <location>
        <begin position="61"/>
        <end position="147"/>
    </location>
</feature>
<evidence type="ECO:0000256" key="9">
    <source>
        <dbReference type="ARBA" id="ARBA00023180"/>
    </source>
</evidence>
<gene>
    <name evidence="17" type="primary">mnp3_5</name>
    <name evidence="17" type="ORF">A0H81_09890</name>
</gene>
<feature type="binding site" evidence="12">
    <location>
        <position position="220"/>
    </location>
    <ligand>
        <name>Ca(2+)</name>
        <dbReference type="ChEBI" id="CHEBI:29108"/>
        <label>2</label>
    </ligand>
</feature>
<keyword evidence="5 12" id="KW-0479">Metal-binding</keyword>
<evidence type="ECO:0000256" key="11">
    <source>
        <dbReference type="PIRSR" id="PIRSR601621-1"/>
    </source>
</evidence>
<dbReference type="SUPFAM" id="SSF48113">
    <property type="entry name" value="Heme-dependent peroxidases"/>
    <property type="match status" value="1"/>
</dbReference>
<dbReference type="Gene3D" id="1.10.420.10">
    <property type="entry name" value="Peroxidase, domain 2"/>
    <property type="match status" value="1"/>
</dbReference>
<dbReference type="Proteomes" id="UP000092993">
    <property type="component" value="Unassembled WGS sequence"/>
</dbReference>
<dbReference type="GO" id="GO:0046274">
    <property type="term" value="P:lignin catabolic process"/>
    <property type="evidence" value="ECO:0007669"/>
    <property type="project" value="UniProtKB-KW"/>
</dbReference>
<evidence type="ECO:0000256" key="13">
    <source>
        <dbReference type="PIRSR" id="PIRSR601621-3"/>
    </source>
</evidence>
<dbReference type="PROSITE" id="PS00436">
    <property type="entry name" value="PEROXIDASE_2"/>
    <property type="match status" value="1"/>
</dbReference>
<feature type="signal peptide" evidence="15">
    <location>
        <begin position="1"/>
        <end position="21"/>
    </location>
</feature>
<comment type="cofactor">
    <cofactor evidence="12">
        <name>heme b</name>
        <dbReference type="ChEBI" id="CHEBI:60344"/>
    </cofactor>
    <text evidence="12">Binds 1 heme b (iron(II)-protoporphyrin IX) group per subunit.</text>
</comment>